<dbReference type="KEGG" id="chiz:HQ393_05585"/>
<organism evidence="1 2">
    <name type="scientific">Chitinibacter bivalviorum</name>
    <dbReference type="NCBI Taxonomy" id="2739434"/>
    <lineage>
        <taxon>Bacteria</taxon>
        <taxon>Pseudomonadati</taxon>
        <taxon>Pseudomonadota</taxon>
        <taxon>Betaproteobacteria</taxon>
        <taxon>Neisseriales</taxon>
        <taxon>Chitinibacteraceae</taxon>
        <taxon>Chitinibacter</taxon>
    </lineage>
</organism>
<evidence type="ECO:0000313" key="1">
    <source>
        <dbReference type="EMBL" id="QLG87769.1"/>
    </source>
</evidence>
<dbReference type="EMBL" id="CP058627">
    <property type="protein sequence ID" value="QLG87769.1"/>
    <property type="molecule type" value="Genomic_DNA"/>
</dbReference>
<reference evidence="1 2" key="1">
    <citation type="submission" date="2020-07" db="EMBL/GenBank/DDBJ databases">
        <title>Complete genome sequence of Chitinibacter sp. 2T18.</title>
        <authorList>
            <person name="Bae J.-W."/>
            <person name="Choi J.-W."/>
        </authorList>
    </citation>
    <scope>NUCLEOTIDE SEQUENCE [LARGE SCALE GENOMIC DNA]</scope>
    <source>
        <strain evidence="1 2">2T18</strain>
    </source>
</reference>
<dbReference type="Proteomes" id="UP000509597">
    <property type="component" value="Chromosome"/>
</dbReference>
<accession>A0A7H9BGU5</accession>
<protein>
    <submittedName>
        <fullName evidence="1">Uncharacterized protein</fullName>
    </submittedName>
</protein>
<proteinExistence type="predicted"/>
<dbReference type="RefSeq" id="WP_179357849.1">
    <property type="nucleotide sequence ID" value="NZ_CP058627.1"/>
</dbReference>
<keyword evidence="2" id="KW-1185">Reference proteome</keyword>
<gene>
    <name evidence="1" type="ORF">HQ393_05585</name>
</gene>
<evidence type="ECO:0000313" key="2">
    <source>
        <dbReference type="Proteomes" id="UP000509597"/>
    </source>
</evidence>
<dbReference type="AlphaFoldDB" id="A0A7H9BGU5"/>
<name>A0A7H9BGU5_9NEIS</name>
<sequence length="127" mass="14350">MYAGYDPQDDMDEASQLAWQFYLAVAELALGHLQTFPAGTIAIADQGEDAYWVWQRDGQNYLAWAPIADEMVCFDAAILVLEMVGLGAEEINYRRENLSGWLQSPVQTTLKWQRSQLQQAIRSYAGN</sequence>